<protein>
    <submittedName>
        <fullName evidence="1">Uncharacterized protein</fullName>
    </submittedName>
</protein>
<reference evidence="1" key="1">
    <citation type="submission" date="2023-10" db="EMBL/GenBank/DDBJ databases">
        <authorList>
            <person name="Chen Y."/>
            <person name="Shah S."/>
            <person name="Dougan E. K."/>
            <person name="Thang M."/>
            <person name="Chan C."/>
        </authorList>
    </citation>
    <scope>NUCLEOTIDE SEQUENCE [LARGE SCALE GENOMIC DNA]</scope>
</reference>
<dbReference type="EMBL" id="CAUYUJ010013558">
    <property type="protein sequence ID" value="CAK0836434.1"/>
    <property type="molecule type" value="Genomic_DNA"/>
</dbReference>
<keyword evidence="2" id="KW-1185">Reference proteome</keyword>
<dbReference type="Proteomes" id="UP001189429">
    <property type="component" value="Unassembled WGS sequence"/>
</dbReference>
<organism evidence="1 2">
    <name type="scientific">Prorocentrum cordatum</name>
    <dbReference type="NCBI Taxonomy" id="2364126"/>
    <lineage>
        <taxon>Eukaryota</taxon>
        <taxon>Sar</taxon>
        <taxon>Alveolata</taxon>
        <taxon>Dinophyceae</taxon>
        <taxon>Prorocentrales</taxon>
        <taxon>Prorocentraceae</taxon>
        <taxon>Prorocentrum</taxon>
    </lineage>
</organism>
<sequence length="50" mass="5274">MTAANPFGGVANPGVEALISRYSLDAQVSTLLRALPPQLQQMAAELPVHE</sequence>
<evidence type="ECO:0000313" key="2">
    <source>
        <dbReference type="Proteomes" id="UP001189429"/>
    </source>
</evidence>
<feature type="non-terminal residue" evidence="1">
    <location>
        <position position="50"/>
    </location>
</feature>
<accession>A0ABN9SV90</accession>
<comment type="caution">
    <text evidence="1">The sequence shown here is derived from an EMBL/GenBank/DDBJ whole genome shotgun (WGS) entry which is preliminary data.</text>
</comment>
<gene>
    <name evidence="1" type="ORF">PCOR1329_LOCUS32914</name>
</gene>
<proteinExistence type="predicted"/>
<evidence type="ECO:0000313" key="1">
    <source>
        <dbReference type="EMBL" id="CAK0836434.1"/>
    </source>
</evidence>
<name>A0ABN9SV90_9DINO</name>